<dbReference type="RefSeq" id="WP_014428126.1">
    <property type="nucleotide sequence ID" value="NC_017075.1"/>
</dbReference>
<evidence type="ECO:0000313" key="10">
    <source>
        <dbReference type="EMBL" id="BAL95263.1"/>
    </source>
</evidence>
<evidence type="ECO:0000259" key="9">
    <source>
        <dbReference type="PROSITE" id="PS51007"/>
    </source>
</evidence>
<dbReference type="Gene3D" id="1.10.760.10">
    <property type="entry name" value="Cytochrome c-like domain"/>
    <property type="match status" value="1"/>
</dbReference>
<evidence type="ECO:0000256" key="3">
    <source>
        <dbReference type="ARBA" id="ARBA00022723"/>
    </source>
</evidence>
<dbReference type="eggNOG" id="COG3245">
    <property type="taxonomic scope" value="Bacteria"/>
</dbReference>
<feature type="chain" id="PRO_5003629118" evidence="8">
    <location>
        <begin position="18"/>
        <end position="144"/>
    </location>
</feature>
<evidence type="ECO:0000256" key="7">
    <source>
        <dbReference type="SAM" id="MobiDB-lite"/>
    </source>
</evidence>
<evidence type="ECO:0000256" key="2">
    <source>
        <dbReference type="ARBA" id="ARBA00022617"/>
    </source>
</evidence>
<dbReference type="InterPro" id="IPR002323">
    <property type="entry name" value="Cyt_CIE"/>
</dbReference>
<dbReference type="GO" id="GO:0005506">
    <property type="term" value="F:iron ion binding"/>
    <property type="evidence" value="ECO:0007669"/>
    <property type="project" value="InterPro"/>
</dbReference>
<feature type="region of interest" description="Disordered" evidence="7">
    <location>
        <begin position="24"/>
        <end position="56"/>
    </location>
</feature>
<name>I0HQH6_RUBGI</name>
<dbReference type="KEGG" id="rge:RGE_19220"/>
<protein>
    <submittedName>
        <fullName evidence="10">Cytochrome c5 NosC</fullName>
    </submittedName>
</protein>
<evidence type="ECO:0000256" key="6">
    <source>
        <dbReference type="PROSITE-ProRule" id="PRU00433"/>
    </source>
</evidence>
<keyword evidence="4" id="KW-0249">Electron transport</keyword>
<dbReference type="SUPFAM" id="SSF46626">
    <property type="entry name" value="Cytochrome c"/>
    <property type="match status" value="1"/>
</dbReference>
<keyword evidence="11" id="KW-1185">Reference proteome</keyword>
<evidence type="ECO:0000256" key="4">
    <source>
        <dbReference type="ARBA" id="ARBA00022982"/>
    </source>
</evidence>
<dbReference type="GO" id="GO:0020037">
    <property type="term" value="F:heme binding"/>
    <property type="evidence" value="ECO:0007669"/>
    <property type="project" value="InterPro"/>
</dbReference>
<keyword evidence="8" id="KW-0732">Signal</keyword>
<dbReference type="InterPro" id="IPR036909">
    <property type="entry name" value="Cyt_c-like_dom_sf"/>
</dbReference>
<proteinExistence type="predicted"/>
<dbReference type="GO" id="GO:0009055">
    <property type="term" value="F:electron transfer activity"/>
    <property type="evidence" value="ECO:0007669"/>
    <property type="project" value="InterPro"/>
</dbReference>
<dbReference type="PROSITE" id="PS51257">
    <property type="entry name" value="PROKAR_LIPOPROTEIN"/>
    <property type="match status" value="1"/>
</dbReference>
<evidence type="ECO:0000313" key="11">
    <source>
        <dbReference type="Proteomes" id="UP000007883"/>
    </source>
</evidence>
<dbReference type="PROSITE" id="PS51007">
    <property type="entry name" value="CYTC"/>
    <property type="match status" value="1"/>
</dbReference>
<reference evidence="10 11" key="1">
    <citation type="journal article" date="2012" name="J. Bacteriol.">
        <title>Complete genome sequence of phototrophic betaproteobacterium Rubrivivax gelatinosus IL144.</title>
        <authorList>
            <person name="Nagashima S."/>
            <person name="Kamimura A."/>
            <person name="Shimizu T."/>
            <person name="Nakamura-isaki S."/>
            <person name="Aono E."/>
            <person name="Sakamoto K."/>
            <person name="Ichikawa N."/>
            <person name="Nakazawa H."/>
            <person name="Sekine M."/>
            <person name="Yamazaki S."/>
            <person name="Fujita N."/>
            <person name="Shimada K."/>
            <person name="Hanada S."/>
            <person name="Nagashima K.V.P."/>
        </authorList>
    </citation>
    <scope>NUCLEOTIDE SEQUENCE [LARGE SCALE GENOMIC DNA]</scope>
    <source>
        <strain evidence="11">NBRC 100245 / IL144</strain>
    </source>
</reference>
<dbReference type="PATRIC" id="fig|983917.3.peg.1855"/>
<dbReference type="Pfam" id="PF13442">
    <property type="entry name" value="Cytochrome_CBB3"/>
    <property type="match status" value="1"/>
</dbReference>
<dbReference type="PANTHER" id="PTHR40942">
    <property type="match status" value="1"/>
</dbReference>
<dbReference type="PANTHER" id="PTHR40942:SF4">
    <property type="entry name" value="CYTOCHROME C5"/>
    <property type="match status" value="1"/>
</dbReference>
<dbReference type="InterPro" id="IPR009056">
    <property type="entry name" value="Cyt_c-like_dom"/>
</dbReference>
<dbReference type="STRING" id="983917.RGE_19220"/>
<evidence type="ECO:0000256" key="5">
    <source>
        <dbReference type="ARBA" id="ARBA00023004"/>
    </source>
</evidence>
<evidence type="ECO:0000256" key="1">
    <source>
        <dbReference type="ARBA" id="ARBA00022448"/>
    </source>
</evidence>
<keyword evidence="3 6" id="KW-0479">Metal-binding</keyword>
<feature type="domain" description="Cytochrome c" evidence="9">
    <location>
        <begin position="59"/>
        <end position="143"/>
    </location>
</feature>
<keyword evidence="5 6" id="KW-0408">Iron</keyword>
<dbReference type="PRINTS" id="PR00607">
    <property type="entry name" value="CYTCHROMECIE"/>
</dbReference>
<feature type="compositionally biased region" description="Low complexity" evidence="7">
    <location>
        <begin position="28"/>
        <end position="56"/>
    </location>
</feature>
<dbReference type="EMBL" id="AP012320">
    <property type="protein sequence ID" value="BAL95263.1"/>
    <property type="molecule type" value="Genomic_DNA"/>
</dbReference>
<keyword evidence="2 6" id="KW-0349">Heme</keyword>
<keyword evidence="1" id="KW-0813">Transport</keyword>
<dbReference type="Proteomes" id="UP000007883">
    <property type="component" value="Chromosome"/>
</dbReference>
<dbReference type="AlphaFoldDB" id="I0HQH6"/>
<evidence type="ECO:0000256" key="8">
    <source>
        <dbReference type="SAM" id="SignalP"/>
    </source>
</evidence>
<dbReference type="HOGENOM" id="CLU_082349_3_1_4"/>
<sequence length="144" mass="13931">MTLARTLIATVALAALAACGRQEPPAAPAAAPQASTPAPAAATTAPATPAATEVAAAPAANDTGKATYGKVCVMCHGAGIGGAPKIGDKAAWGPRIAQGQDTLYKHALEGFTGSQGMMPAKGGGANLSDDDVKAAVDHMVAAGK</sequence>
<organism evidence="10 11">
    <name type="scientific">Rubrivivax gelatinosus (strain NBRC 100245 / IL144)</name>
    <dbReference type="NCBI Taxonomy" id="983917"/>
    <lineage>
        <taxon>Bacteria</taxon>
        <taxon>Pseudomonadati</taxon>
        <taxon>Pseudomonadota</taxon>
        <taxon>Betaproteobacteria</taxon>
        <taxon>Burkholderiales</taxon>
        <taxon>Sphaerotilaceae</taxon>
        <taxon>Rubrivivax</taxon>
    </lineage>
</organism>
<gene>
    <name evidence="10" type="primary">nosC</name>
    <name evidence="10" type="ordered locus">RGE_19220</name>
</gene>
<accession>I0HQH6</accession>
<feature type="signal peptide" evidence="8">
    <location>
        <begin position="1"/>
        <end position="17"/>
    </location>
</feature>